<evidence type="ECO:0000256" key="5">
    <source>
        <dbReference type="ARBA" id="ARBA00022989"/>
    </source>
</evidence>
<keyword evidence="9" id="KW-1185">Reference proteome</keyword>
<keyword evidence="3" id="KW-1003">Cell membrane</keyword>
<evidence type="ECO:0000256" key="3">
    <source>
        <dbReference type="ARBA" id="ARBA00022475"/>
    </source>
</evidence>
<feature type="transmembrane region" description="Helical" evidence="7">
    <location>
        <begin position="61"/>
        <end position="83"/>
    </location>
</feature>
<accession>A0ABS3QG73</accession>
<feature type="transmembrane region" description="Helical" evidence="7">
    <location>
        <begin position="21"/>
        <end position="41"/>
    </location>
</feature>
<feature type="transmembrane region" description="Helical" evidence="7">
    <location>
        <begin position="90"/>
        <end position="108"/>
    </location>
</feature>
<evidence type="ECO:0000256" key="4">
    <source>
        <dbReference type="ARBA" id="ARBA00022692"/>
    </source>
</evidence>
<dbReference type="EMBL" id="JAGETZ010000005">
    <property type="protein sequence ID" value="MBO2009978.1"/>
    <property type="molecule type" value="Genomic_DNA"/>
</dbReference>
<evidence type="ECO:0000256" key="1">
    <source>
        <dbReference type="ARBA" id="ARBA00004651"/>
    </source>
</evidence>
<evidence type="ECO:0000256" key="2">
    <source>
        <dbReference type="ARBA" id="ARBA00006679"/>
    </source>
</evidence>
<gene>
    <name evidence="8" type="ORF">J4E00_13025</name>
</gene>
<dbReference type="Pfam" id="PF07681">
    <property type="entry name" value="DoxX"/>
    <property type="match status" value="1"/>
</dbReference>
<dbReference type="InterPro" id="IPR032808">
    <property type="entry name" value="DoxX"/>
</dbReference>
<reference evidence="8 9" key="1">
    <citation type="submission" date="2021-03" db="EMBL/GenBank/DDBJ databases">
        <authorList>
            <person name="Kim M.K."/>
        </authorList>
    </citation>
    <scope>NUCLEOTIDE SEQUENCE [LARGE SCALE GENOMIC DNA]</scope>
    <source>
        <strain evidence="8 9">BT442</strain>
    </source>
</reference>
<dbReference type="PANTHER" id="PTHR33452">
    <property type="entry name" value="OXIDOREDUCTASE CATD-RELATED"/>
    <property type="match status" value="1"/>
</dbReference>
<evidence type="ECO:0000313" key="9">
    <source>
        <dbReference type="Proteomes" id="UP000664369"/>
    </source>
</evidence>
<dbReference type="RefSeq" id="WP_208175613.1">
    <property type="nucleotide sequence ID" value="NZ_JAGETZ010000005.1"/>
</dbReference>
<evidence type="ECO:0000256" key="7">
    <source>
        <dbReference type="SAM" id="Phobius"/>
    </source>
</evidence>
<comment type="similarity">
    <text evidence="2">Belongs to the DoxX family.</text>
</comment>
<keyword evidence="6 7" id="KW-0472">Membrane</keyword>
<dbReference type="Proteomes" id="UP000664369">
    <property type="component" value="Unassembled WGS sequence"/>
</dbReference>
<keyword evidence="4 7" id="KW-0812">Transmembrane</keyword>
<name>A0ABS3QG73_9BACT</name>
<proteinExistence type="inferred from homology"/>
<dbReference type="InterPro" id="IPR051907">
    <property type="entry name" value="DoxX-like_oxidoreductase"/>
</dbReference>
<sequence length="147" mass="15857">MNTLRTWPTVLLAPSSSELGTDFALLVFRLLAGFALFRVHGLDKLLHFQHEAATIPDPFGLGGQFNAAFAVFSDVVCALLVMLGLLARPAALGVLSTTLVGLLVVHLHDSWDLKDAPLTYATMFLLVLLAGPGRFSLDAQLARRRSS</sequence>
<comment type="subcellular location">
    <subcellularLocation>
        <location evidence="1">Cell membrane</location>
        <topology evidence="1">Multi-pass membrane protein</topology>
    </subcellularLocation>
</comment>
<comment type="caution">
    <text evidence="8">The sequence shown here is derived from an EMBL/GenBank/DDBJ whole genome shotgun (WGS) entry which is preliminary data.</text>
</comment>
<dbReference type="PANTHER" id="PTHR33452:SF1">
    <property type="entry name" value="INNER MEMBRANE PROTEIN YPHA-RELATED"/>
    <property type="match status" value="1"/>
</dbReference>
<protein>
    <submittedName>
        <fullName evidence="8">DoxX family protein</fullName>
    </submittedName>
</protein>
<evidence type="ECO:0000256" key="6">
    <source>
        <dbReference type="ARBA" id="ARBA00023136"/>
    </source>
</evidence>
<feature type="transmembrane region" description="Helical" evidence="7">
    <location>
        <begin position="120"/>
        <end position="137"/>
    </location>
</feature>
<organism evidence="8 9">
    <name type="scientific">Hymenobacter negativus</name>
    <dbReference type="NCBI Taxonomy" id="2795026"/>
    <lineage>
        <taxon>Bacteria</taxon>
        <taxon>Pseudomonadati</taxon>
        <taxon>Bacteroidota</taxon>
        <taxon>Cytophagia</taxon>
        <taxon>Cytophagales</taxon>
        <taxon>Hymenobacteraceae</taxon>
        <taxon>Hymenobacter</taxon>
    </lineage>
</organism>
<evidence type="ECO:0000313" key="8">
    <source>
        <dbReference type="EMBL" id="MBO2009978.1"/>
    </source>
</evidence>
<keyword evidence="5 7" id="KW-1133">Transmembrane helix</keyword>